<organism evidence="2 3">
    <name type="scientific">Plakobranchus ocellatus</name>
    <dbReference type="NCBI Taxonomy" id="259542"/>
    <lineage>
        <taxon>Eukaryota</taxon>
        <taxon>Metazoa</taxon>
        <taxon>Spiralia</taxon>
        <taxon>Lophotrochozoa</taxon>
        <taxon>Mollusca</taxon>
        <taxon>Gastropoda</taxon>
        <taxon>Heterobranchia</taxon>
        <taxon>Euthyneura</taxon>
        <taxon>Panpulmonata</taxon>
        <taxon>Sacoglossa</taxon>
        <taxon>Placobranchoidea</taxon>
        <taxon>Plakobranchidae</taxon>
        <taxon>Plakobranchus</taxon>
    </lineage>
</organism>
<keyword evidence="1" id="KW-1133">Transmembrane helix</keyword>
<comment type="caution">
    <text evidence="2">The sequence shown here is derived from an EMBL/GenBank/DDBJ whole genome shotgun (WGS) entry which is preliminary data.</text>
</comment>
<name>A0AAV4CWN8_9GAST</name>
<keyword evidence="3" id="KW-1185">Reference proteome</keyword>
<evidence type="ECO:0000256" key="1">
    <source>
        <dbReference type="SAM" id="Phobius"/>
    </source>
</evidence>
<evidence type="ECO:0000313" key="3">
    <source>
        <dbReference type="Proteomes" id="UP000735302"/>
    </source>
</evidence>
<gene>
    <name evidence="2" type="ORF">PoB_006280000</name>
</gene>
<protein>
    <submittedName>
        <fullName evidence="2">Alpha-2-macroglobulin-like protein</fullName>
    </submittedName>
</protein>
<dbReference type="Proteomes" id="UP000735302">
    <property type="component" value="Unassembled WGS sequence"/>
</dbReference>
<reference evidence="2 3" key="1">
    <citation type="journal article" date="2021" name="Elife">
        <title>Chloroplast acquisition without the gene transfer in kleptoplastic sea slugs, Plakobranchus ocellatus.</title>
        <authorList>
            <person name="Maeda T."/>
            <person name="Takahashi S."/>
            <person name="Yoshida T."/>
            <person name="Shimamura S."/>
            <person name="Takaki Y."/>
            <person name="Nagai Y."/>
            <person name="Toyoda A."/>
            <person name="Suzuki Y."/>
            <person name="Arimoto A."/>
            <person name="Ishii H."/>
            <person name="Satoh N."/>
            <person name="Nishiyama T."/>
            <person name="Hasebe M."/>
            <person name="Maruyama T."/>
            <person name="Minagawa J."/>
            <person name="Obokata J."/>
            <person name="Shigenobu S."/>
        </authorList>
    </citation>
    <scope>NUCLEOTIDE SEQUENCE [LARGE SCALE GENOMIC DNA]</scope>
</reference>
<keyword evidence="1" id="KW-0812">Transmembrane</keyword>
<feature type="transmembrane region" description="Helical" evidence="1">
    <location>
        <begin position="70"/>
        <end position="86"/>
    </location>
</feature>
<sequence length="174" mass="19285">MLTSLKPTTIRVDSIHIRDPLALKVKQYSNLTTRGVSILSFQLGSQARPGKWTIEVNPHNKAKRSKIFKVYLYILASFGVIIISYLEHEAIGIQAQSSPMSSTQLVVFRKRLECGPIGGLPSPQSGSSLSQTSSKYLTSASFQKASSGIHDDGPFSQTPYLEYFLTEMWTCICH</sequence>
<evidence type="ECO:0000313" key="2">
    <source>
        <dbReference type="EMBL" id="GFO36295.1"/>
    </source>
</evidence>
<dbReference type="Gene3D" id="2.60.40.1930">
    <property type="match status" value="1"/>
</dbReference>
<accession>A0AAV4CWN8</accession>
<dbReference type="EMBL" id="BLXT01007044">
    <property type="protein sequence ID" value="GFO36295.1"/>
    <property type="molecule type" value="Genomic_DNA"/>
</dbReference>
<proteinExistence type="predicted"/>
<keyword evidence="1" id="KW-0472">Membrane</keyword>
<dbReference type="AlphaFoldDB" id="A0AAV4CWN8"/>